<dbReference type="EMBL" id="BAABAT010000001">
    <property type="protein sequence ID" value="GAA4243027.1"/>
    <property type="molecule type" value="Genomic_DNA"/>
</dbReference>
<evidence type="ECO:0000313" key="2">
    <source>
        <dbReference type="Proteomes" id="UP001500620"/>
    </source>
</evidence>
<accession>A0ABP8CSX6</accession>
<reference evidence="2" key="1">
    <citation type="journal article" date="2019" name="Int. J. Syst. Evol. Microbiol.">
        <title>The Global Catalogue of Microorganisms (GCM) 10K type strain sequencing project: providing services to taxonomists for standard genome sequencing and annotation.</title>
        <authorList>
            <consortium name="The Broad Institute Genomics Platform"/>
            <consortium name="The Broad Institute Genome Sequencing Center for Infectious Disease"/>
            <person name="Wu L."/>
            <person name="Ma J."/>
        </authorList>
    </citation>
    <scope>NUCLEOTIDE SEQUENCE [LARGE SCALE GENOMIC DNA]</scope>
    <source>
        <strain evidence="2">JCM 17441</strain>
    </source>
</reference>
<proteinExistence type="predicted"/>
<evidence type="ECO:0000313" key="1">
    <source>
        <dbReference type="EMBL" id="GAA4243027.1"/>
    </source>
</evidence>
<dbReference type="RefSeq" id="WP_345119840.1">
    <property type="nucleotide sequence ID" value="NZ_BAABAT010000001.1"/>
</dbReference>
<protein>
    <submittedName>
        <fullName evidence="1">Uncharacterized protein</fullName>
    </submittedName>
</protein>
<gene>
    <name evidence="1" type="ORF">GCM10022255_000330</name>
</gene>
<dbReference type="Proteomes" id="UP001500620">
    <property type="component" value="Unassembled WGS sequence"/>
</dbReference>
<name>A0ABP8CSX6_9ACTN</name>
<organism evidence="1 2">
    <name type="scientific">Dactylosporangium darangshiense</name>
    <dbReference type="NCBI Taxonomy" id="579108"/>
    <lineage>
        <taxon>Bacteria</taxon>
        <taxon>Bacillati</taxon>
        <taxon>Actinomycetota</taxon>
        <taxon>Actinomycetes</taxon>
        <taxon>Micromonosporales</taxon>
        <taxon>Micromonosporaceae</taxon>
        <taxon>Dactylosporangium</taxon>
    </lineage>
</organism>
<keyword evidence="2" id="KW-1185">Reference proteome</keyword>
<comment type="caution">
    <text evidence="1">The sequence shown here is derived from an EMBL/GenBank/DDBJ whole genome shotgun (WGS) entry which is preliminary data.</text>
</comment>
<sequence>MNETQTTSPVRIAANHAVTKRLGNWTTERRFQVRAHHGVAVLDLRSPHIPAGDIEIEIDLDHATTKLLVDDDAVIDDWDLQRAGRGRVKDAEAPKAPGGRRIVLTGHLRHSEIRVHRGGIAVLSAMFSREFLIDLRQAHKDGRNPTVADPAHTP</sequence>